<sequence>MKAALPYNDSAKKTTYLYGANGQISEVTDPLGQKTSFYYSNAAYATNDAEGNLQQTVKTVEPDGKETWTYNDKLGRKTRVEEKKPDEAKGFDVCAHAIRLPSEHECDVEWQIVIDVLCLRC</sequence>
<protein>
    <recommendedName>
        <fullName evidence="3">YD repeat protein</fullName>
    </recommendedName>
</protein>
<dbReference type="InterPro" id="IPR006530">
    <property type="entry name" value="YD"/>
</dbReference>
<accession>E0IFD0</accession>
<gene>
    <name evidence="1" type="ORF">PaecuDRAFT_4371</name>
</gene>
<evidence type="ECO:0008006" key="3">
    <source>
        <dbReference type="Google" id="ProtNLM"/>
    </source>
</evidence>
<evidence type="ECO:0000313" key="2">
    <source>
        <dbReference type="Proteomes" id="UP000005387"/>
    </source>
</evidence>
<dbReference type="Gene3D" id="2.180.10.10">
    <property type="entry name" value="RHS repeat-associated core"/>
    <property type="match status" value="1"/>
</dbReference>
<proteinExistence type="predicted"/>
<keyword evidence="2" id="KW-1185">Reference proteome</keyword>
<name>E0IFD0_9BACL</name>
<dbReference type="EMBL" id="AEDD01000013">
    <property type="protein sequence ID" value="EFM08906.1"/>
    <property type="molecule type" value="Genomic_DNA"/>
</dbReference>
<dbReference type="AlphaFoldDB" id="E0IFD0"/>
<organism evidence="1 2">
    <name type="scientific">Paenibacillus curdlanolyticus YK9</name>
    <dbReference type="NCBI Taxonomy" id="717606"/>
    <lineage>
        <taxon>Bacteria</taxon>
        <taxon>Bacillati</taxon>
        <taxon>Bacillota</taxon>
        <taxon>Bacilli</taxon>
        <taxon>Bacillales</taxon>
        <taxon>Paenibacillaceae</taxon>
        <taxon>Paenibacillus</taxon>
    </lineage>
</organism>
<dbReference type="NCBIfam" id="TIGR01643">
    <property type="entry name" value="YD_repeat_2x"/>
    <property type="match status" value="1"/>
</dbReference>
<reference evidence="1 2" key="1">
    <citation type="submission" date="2010-07" db="EMBL/GenBank/DDBJ databases">
        <title>The draft genome of Paenibacillus curdlanolyticus YK9.</title>
        <authorList>
            <consortium name="US DOE Joint Genome Institute (JGI-PGF)"/>
            <person name="Lucas S."/>
            <person name="Copeland A."/>
            <person name="Lapidus A."/>
            <person name="Cheng J.-F."/>
            <person name="Bruce D."/>
            <person name="Goodwin L."/>
            <person name="Pitluck S."/>
            <person name="Land M.L."/>
            <person name="Hauser L."/>
            <person name="Chang Y.-J."/>
            <person name="Jeffries C."/>
            <person name="Anderson I.J."/>
            <person name="Johnson E."/>
            <person name="Loganathan U."/>
            <person name="Mulhopadhyay B."/>
            <person name="Kyrpides N."/>
            <person name="Woyke T.J."/>
        </authorList>
    </citation>
    <scope>NUCLEOTIDE SEQUENCE [LARGE SCALE GENOMIC DNA]</scope>
    <source>
        <strain evidence="1 2">YK9</strain>
    </source>
</reference>
<dbReference type="Proteomes" id="UP000005387">
    <property type="component" value="Unassembled WGS sequence"/>
</dbReference>
<evidence type="ECO:0000313" key="1">
    <source>
        <dbReference type="EMBL" id="EFM08906.1"/>
    </source>
</evidence>